<evidence type="ECO:0000256" key="3">
    <source>
        <dbReference type="ARBA" id="ARBA00022454"/>
    </source>
</evidence>
<dbReference type="HOGENOM" id="CLU_455727_0_0_1"/>
<evidence type="ECO:0000313" key="13">
    <source>
        <dbReference type="EMBL" id="EPY53012.1"/>
    </source>
</evidence>
<feature type="domain" description="Shugoshin C-terminal" evidence="11">
    <location>
        <begin position="548"/>
        <end position="570"/>
    </location>
</feature>
<evidence type="ECO:0000256" key="6">
    <source>
        <dbReference type="ARBA" id="ARBA00023054"/>
    </source>
</evidence>
<feature type="region of interest" description="Disordered" evidence="10">
    <location>
        <begin position="385"/>
        <end position="445"/>
    </location>
</feature>
<feature type="domain" description="Shugoshin N-terminal coiled-coil" evidence="12">
    <location>
        <begin position="14"/>
        <end position="54"/>
    </location>
</feature>
<dbReference type="InterPro" id="IPR011516">
    <property type="entry name" value="Shugoshin_N"/>
</dbReference>
<dbReference type="GO" id="GO:0051301">
    <property type="term" value="P:cell division"/>
    <property type="evidence" value="ECO:0007669"/>
    <property type="project" value="UniProtKB-KW"/>
</dbReference>
<feature type="compositionally biased region" description="Polar residues" evidence="10">
    <location>
        <begin position="160"/>
        <end position="174"/>
    </location>
</feature>
<keyword evidence="4" id="KW-0132">Cell division</keyword>
<keyword evidence="8" id="KW-0137">Centromere</keyword>
<gene>
    <name evidence="13" type="ORF">SPOG_04740</name>
</gene>
<dbReference type="EMBL" id="KE546989">
    <property type="protein sequence ID" value="EPY53012.1"/>
    <property type="molecule type" value="Genomic_DNA"/>
</dbReference>
<dbReference type="GO" id="GO:0140463">
    <property type="term" value="F:chromatin-protein adaptor activity"/>
    <property type="evidence" value="ECO:0007669"/>
    <property type="project" value="EnsemblFungi"/>
</dbReference>
<comment type="similarity">
    <text evidence="2">Belongs to the shugoshin family.</text>
</comment>
<accession>S9X7E7</accession>
<feature type="coiled-coil region" evidence="9">
    <location>
        <begin position="28"/>
        <end position="83"/>
    </location>
</feature>
<name>S9X7E7_SCHCR</name>
<dbReference type="Pfam" id="PF07557">
    <property type="entry name" value="Shugoshin_C"/>
    <property type="match status" value="1"/>
</dbReference>
<dbReference type="GO" id="GO:0005634">
    <property type="term" value="C:nucleus"/>
    <property type="evidence" value="ECO:0007669"/>
    <property type="project" value="InterPro"/>
</dbReference>
<dbReference type="GO" id="GO:0000776">
    <property type="term" value="C:kinetochore"/>
    <property type="evidence" value="ECO:0007669"/>
    <property type="project" value="EnsemblFungi"/>
</dbReference>
<organism evidence="13 14">
    <name type="scientific">Schizosaccharomyces cryophilus (strain OY26 / ATCC MYA-4695 / CBS 11777 / NBRC 106824 / NRRL Y48691)</name>
    <name type="common">Fission yeast</name>
    <dbReference type="NCBI Taxonomy" id="653667"/>
    <lineage>
        <taxon>Eukaryota</taxon>
        <taxon>Fungi</taxon>
        <taxon>Dikarya</taxon>
        <taxon>Ascomycota</taxon>
        <taxon>Taphrinomycotina</taxon>
        <taxon>Schizosaccharomycetes</taxon>
        <taxon>Schizosaccharomycetales</taxon>
        <taxon>Schizosaccharomycetaceae</taxon>
        <taxon>Schizosaccharomyces</taxon>
    </lineage>
</organism>
<evidence type="ECO:0000256" key="8">
    <source>
        <dbReference type="ARBA" id="ARBA00023328"/>
    </source>
</evidence>
<dbReference type="RefSeq" id="XP_013022885.1">
    <property type="nucleotide sequence ID" value="XM_013167431.1"/>
</dbReference>
<keyword evidence="7" id="KW-0131">Cell cycle</keyword>
<dbReference type="Proteomes" id="UP000015464">
    <property type="component" value="Unassembled WGS sequence"/>
</dbReference>
<dbReference type="OrthoDB" id="5394106at2759"/>
<keyword evidence="14" id="KW-1185">Reference proteome</keyword>
<dbReference type="GO" id="GO:0005721">
    <property type="term" value="C:pericentric heterochromatin"/>
    <property type="evidence" value="ECO:0007669"/>
    <property type="project" value="EnsemblFungi"/>
</dbReference>
<evidence type="ECO:0000259" key="12">
    <source>
        <dbReference type="Pfam" id="PF07558"/>
    </source>
</evidence>
<feature type="compositionally biased region" description="Basic and acidic residues" evidence="10">
    <location>
        <begin position="502"/>
        <end position="513"/>
    </location>
</feature>
<evidence type="ECO:0000256" key="2">
    <source>
        <dbReference type="ARBA" id="ARBA00010845"/>
    </source>
</evidence>
<evidence type="ECO:0000256" key="9">
    <source>
        <dbReference type="SAM" id="Coils"/>
    </source>
</evidence>
<dbReference type="GO" id="GO:0045132">
    <property type="term" value="P:meiotic chromosome segregation"/>
    <property type="evidence" value="ECO:0007669"/>
    <property type="project" value="InterPro"/>
</dbReference>
<dbReference type="AlphaFoldDB" id="S9X7E7"/>
<keyword evidence="3" id="KW-0158">Chromosome</keyword>
<feature type="region of interest" description="Disordered" evidence="10">
    <location>
        <begin position="153"/>
        <end position="351"/>
    </location>
</feature>
<dbReference type="STRING" id="653667.S9X7E7"/>
<dbReference type="GO" id="GO:1990758">
    <property type="term" value="P:mitotic sister chromatid biorientation"/>
    <property type="evidence" value="ECO:0007669"/>
    <property type="project" value="EnsemblFungi"/>
</dbReference>
<dbReference type="Pfam" id="PF07558">
    <property type="entry name" value="Shugoshin_N"/>
    <property type="match status" value="1"/>
</dbReference>
<evidence type="ECO:0000256" key="7">
    <source>
        <dbReference type="ARBA" id="ARBA00023306"/>
    </source>
</evidence>
<evidence type="ECO:0000256" key="10">
    <source>
        <dbReference type="SAM" id="MobiDB-lite"/>
    </source>
</evidence>
<dbReference type="GeneID" id="25039053"/>
<dbReference type="OMA" id="TKMRRDF"/>
<protein>
    <submittedName>
        <fullName evidence="13">Shugoshin Sgo2</fullName>
    </submittedName>
</protein>
<keyword evidence="5" id="KW-0159">Chromosome partition</keyword>
<feature type="compositionally biased region" description="Polar residues" evidence="10">
    <location>
        <begin position="523"/>
        <end position="540"/>
    </location>
</feature>
<evidence type="ECO:0000313" key="14">
    <source>
        <dbReference type="Proteomes" id="UP000015464"/>
    </source>
</evidence>
<evidence type="ECO:0000256" key="1">
    <source>
        <dbReference type="ARBA" id="ARBA00004584"/>
    </source>
</evidence>
<feature type="compositionally biased region" description="Polar residues" evidence="10">
    <location>
        <begin position="245"/>
        <end position="265"/>
    </location>
</feature>
<evidence type="ECO:0000256" key="4">
    <source>
        <dbReference type="ARBA" id="ARBA00022618"/>
    </source>
</evidence>
<feature type="compositionally biased region" description="Polar residues" evidence="10">
    <location>
        <begin position="436"/>
        <end position="445"/>
    </location>
</feature>
<evidence type="ECO:0000256" key="5">
    <source>
        <dbReference type="ARBA" id="ARBA00022829"/>
    </source>
</evidence>
<evidence type="ECO:0000259" key="11">
    <source>
        <dbReference type="Pfam" id="PF07557"/>
    </source>
</evidence>
<sequence length="599" mass="66882">MSTASPSLTLEESKKKQLRQYKEIIRISKAQSARIKELQLENERLLSENIDLRSVAINLEEQLESQQIKNERLQEGLNSILSECQGGAESFLKSLSQYRQDAQDLFRTSESQMSREYETDQEDLDEETFVKETEDILKEANEDATIKNLSCLLNGDGHQSEPSTNAPKKSLSSLTDKHQGNEKQENSEEKTRSHPSEIIRSSNESREENNVSSNVKYSAEITPDAPESFETNGSNVRNELHNQPPVLNSKSSDNFNVLNSNTVPVNNERHLSASSSRNTANEASVETQLPQNSKSKSSQEVGVSNDSYHTGHENPNIPLSNPFSLTIEPQQLPSKEPDTASGYPADSEIMQNPGTLAFQPIPTSGQNPGTIDMNVQESHRLSTHLDSHILPEKRKNSLSRISAASDTSDSDEPLSALRVPNDRYSSEPPRHGEVGNSRNDSTASNPLWLQGILNNRAPPDRGSTKETLNLTQNEESAYNNLQLLSTVTNLRFFETHAADDNIIEKEKKEEPPVKKSKRGRPPGSTNKTVSPDSPEQPSRSASEELNDGRSRREKKRVNYALPGLRTKMRRDFNLPTDHAKPRKQRRARTAEPVAENSDS</sequence>
<feature type="compositionally biased region" description="Basic and acidic residues" evidence="10">
    <location>
        <begin position="385"/>
        <end position="395"/>
    </location>
</feature>
<reference evidence="13 14" key="1">
    <citation type="journal article" date="2011" name="Science">
        <title>Comparative functional genomics of the fission yeasts.</title>
        <authorList>
            <person name="Rhind N."/>
            <person name="Chen Z."/>
            <person name="Yassour M."/>
            <person name="Thompson D.A."/>
            <person name="Haas B.J."/>
            <person name="Habib N."/>
            <person name="Wapinski I."/>
            <person name="Roy S."/>
            <person name="Lin M.F."/>
            <person name="Heiman D.I."/>
            <person name="Young S.K."/>
            <person name="Furuya K."/>
            <person name="Guo Y."/>
            <person name="Pidoux A."/>
            <person name="Chen H.M."/>
            <person name="Robbertse B."/>
            <person name="Goldberg J.M."/>
            <person name="Aoki K."/>
            <person name="Bayne E.H."/>
            <person name="Berlin A.M."/>
            <person name="Desjardins C.A."/>
            <person name="Dobbs E."/>
            <person name="Dukaj L."/>
            <person name="Fan L."/>
            <person name="FitzGerald M.G."/>
            <person name="French C."/>
            <person name="Gujja S."/>
            <person name="Hansen K."/>
            <person name="Keifenheim D."/>
            <person name="Levin J.Z."/>
            <person name="Mosher R.A."/>
            <person name="Mueller C.A."/>
            <person name="Pfiffner J."/>
            <person name="Priest M."/>
            <person name="Russ C."/>
            <person name="Smialowska A."/>
            <person name="Swoboda P."/>
            <person name="Sykes S.M."/>
            <person name="Vaughn M."/>
            <person name="Vengrova S."/>
            <person name="Yoder R."/>
            <person name="Zeng Q."/>
            <person name="Allshire R."/>
            <person name="Baulcombe D."/>
            <person name="Birren B.W."/>
            <person name="Brown W."/>
            <person name="Ekwall K."/>
            <person name="Kellis M."/>
            <person name="Leatherwood J."/>
            <person name="Levin H."/>
            <person name="Margalit H."/>
            <person name="Martienssen R."/>
            <person name="Nieduszynski C.A."/>
            <person name="Spatafora J.W."/>
            <person name="Friedman N."/>
            <person name="Dalgaard J.Z."/>
            <person name="Baumann P."/>
            <person name="Niki H."/>
            <person name="Regev A."/>
            <person name="Nusbaum C."/>
        </authorList>
    </citation>
    <scope>NUCLEOTIDE SEQUENCE [LARGE SCALE GENOMIC DNA]</scope>
    <source>
        <strain evidence="14">OY26 / ATCC MYA-4695 / CBS 11777 / NBRC 106824 / NRRL Y48691</strain>
    </source>
</reference>
<feature type="compositionally biased region" description="Polar residues" evidence="10">
    <location>
        <begin position="272"/>
        <end position="308"/>
    </location>
</feature>
<feature type="region of interest" description="Disordered" evidence="10">
    <location>
        <begin position="502"/>
        <end position="599"/>
    </location>
</feature>
<feature type="compositionally biased region" description="Basic and acidic residues" evidence="10">
    <location>
        <begin position="420"/>
        <end position="433"/>
    </location>
</feature>
<dbReference type="InterPro" id="IPR011515">
    <property type="entry name" value="Shugoshin_C"/>
</dbReference>
<feature type="compositionally biased region" description="Polar residues" evidence="10">
    <location>
        <begin position="317"/>
        <end position="333"/>
    </location>
</feature>
<feature type="compositionally biased region" description="Polar residues" evidence="10">
    <location>
        <begin position="398"/>
        <end position="407"/>
    </location>
</feature>
<proteinExistence type="inferred from homology"/>
<dbReference type="GO" id="GO:0099115">
    <property type="term" value="C:chromosome, subtelomeric region"/>
    <property type="evidence" value="ECO:0007669"/>
    <property type="project" value="EnsemblFungi"/>
</dbReference>
<comment type="subcellular location">
    <subcellularLocation>
        <location evidence="1">Chromosome</location>
        <location evidence="1">Centromere</location>
    </subcellularLocation>
</comment>
<feature type="compositionally biased region" description="Basic and acidic residues" evidence="10">
    <location>
        <begin position="175"/>
        <end position="209"/>
    </location>
</feature>
<keyword evidence="6 9" id="KW-0175">Coiled coil</keyword>